<sequence length="406" mass="44044">MTLTPKQVQSQVMEYLMATDCQIIEKSPVHVTVKLSPRADRMLTDRPYYWGFVERTGAEPETLSFTFVFDPETYDAVPGPRSAGGRAGGPGGAGTPHGTGGPGSPAPVPGPQAAGGRNPVAGFPAPGVPAAPGPGGAGSPPGADRAGAPAPQPGTAPGVSAAQQAELPAGVSLSGNTLAGTPQEGILSRYFGVAPLLPRLGPGLIRREDVVFGSKRLRQIWAAARSEGRCLYLFEEPGAVQRRTIFPAAYEPWLAVCFKIELSCDLKREELHFIGVSLLSGEIRERFEHTLEEIPMTPRVPENIHVQPSELTLDEGAQLLERHITAGLAVQDYSWAMEARKRLDAELQIIDAYYQELIRETDEERRGQVEEQYQSRRRETSWQYKPHIAVSPVVYGLFHLRSRPQG</sequence>
<gene>
    <name evidence="2" type="ORF">PSTEL_11295</name>
</gene>
<feature type="region of interest" description="Disordered" evidence="1">
    <location>
        <begin position="76"/>
        <end position="163"/>
    </location>
</feature>
<dbReference type="AlphaFoldDB" id="A0A089LWF2"/>
<proteinExistence type="predicted"/>
<organism evidence="2 3">
    <name type="scientific">Paenibacillus stellifer</name>
    <dbReference type="NCBI Taxonomy" id="169760"/>
    <lineage>
        <taxon>Bacteria</taxon>
        <taxon>Bacillati</taxon>
        <taxon>Bacillota</taxon>
        <taxon>Bacilli</taxon>
        <taxon>Bacillales</taxon>
        <taxon>Paenibacillaceae</taxon>
        <taxon>Paenibacillus</taxon>
    </lineage>
</organism>
<reference evidence="2 3" key="1">
    <citation type="submission" date="2014-08" db="EMBL/GenBank/DDBJ databases">
        <title>Comparative genomics of the Paenibacillus odorifer group.</title>
        <authorList>
            <person name="den Bakker H.C."/>
            <person name="Tsai Y.-C."/>
            <person name="Martin N."/>
            <person name="Korlach J."/>
            <person name="Wiedmann M."/>
        </authorList>
    </citation>
    <scope>NUCLEOTIDE SEQUENCE [LARGE SCALE GENOMIC DNA]</scope>
    <source>
        <strain evidence="2 3">DSM 14472</strain>
    </source>
</reference>
<evidence type="ECO:0000256" key="1">
    <source>
        <dbReference type="SAM" id="MobiDB-lite"/>
    </source>
</evidence>
<evidence type="ECO:0000313" key="2">
    <source>
        <dbReference type="EMBL" id="AIQ63578.1"/>
    </source>
</evidence>
<dbReference type="Pfam" id="PF11079">
    <property type="entry name" value="YqhG"/>
    <property type="match status" value="2"/>
</dbReference>
<protein>
    <submittedName>
        <fullName evidence="2">Uncharacterized protein</fullName>
    </submittedName>
</protein>
<dbReference type="RefSeq" id="WP_038695217.1">
    <property type="nucleotide sequence ID" value="NZ_CP009286.1"/>
</dbReference>
<feature type="compositionally biased region" description="Low complexity" evidence="1">
    <location>
        <begin position="140"/>
        <end position="158"/>
    </location>
</feature>
<accession>A0A089LWF2</accession>
<evidence type="ECO:0000313" key="3">
    <source>
        <dbReference type="Proteomes" id="UP000029507"/>
    </source>
</evidence>
<dbReference type="Proteomes" id="UP000029507">
    <property type="component" value="Chromosome"/>
</dbReference>
<dbReference type="EMBL" id="CP009286">
    <property type="protein sequence ID" value="AIQ63578.1"/>
    <property type="molecule type" value="Genomic_DNA"/>
</dbReference>
<dbReference type="STRING" id="169760.PSTEL_11295"/>
<name>A0A089LWF2_9BACL</name>
<feature type="compositionally biased region" description="Low complexity" evidence="1">
    <location>
        <begin position="111"/>
        <end position="125"/>
    </location>
</feature>
<feature type="compositionally biased region" description="Gly residues" evidence="1">
    <location>
        <begin position="85"/>
        <end position="103"/>
    </location>
</feature>
<dbReference type="InterPro" id="IPR024562">
    <property type="entry name" value="YqhG"/>
</dbReference>
<keyword evidence="3" id="KW-1185">Reference proteome</keyword>
<dbReference type="HOGENOM" id="CLU_052642_0_0_9"/>
<dbReference type="KEGG" id="pste:PSTEL_11295"/>